<dbReference type="EMBL" id="QUSF01000196">
    <property type="protein sequence ID" value="RLV87549.1"/>
    <property type="molecule type" value="Genomic_DNA"/>
</dbReference>
<evidence type="ECO:0000313" key="2">
    <source>
        <dbReference type="EMBL" id="RLV87549.1"/>
    </source>
</evidence>
<evidence type="ECO:0000313" key="3">
    <source>
        <dbReference type="Proteomes" id="UP000276834"/>
    </source>
</evidence>
<evidence type="ECO:0000256" key="1">
    <source>
        <dbReference type="SAM" id="MobiDB-lite"/>
    </source>
</evidence>
<dbReference type="Proteomes" id="UP000276834">
    <property type="component" value="Unassembled WGS sequence"/>
</dbReference>
<proteinExistence type="predicted"/>
<reference evidence="2 3" key="1">
    <citation type="journal article" date="2018" name="Proc. R. Soc. B">
        <title>A non-coding region near Follistatin controls head colour polymorphism in the Gouldian finch.</title>
        <authorList>
            <person name="Toomey M.B."/>
            <person name="Marques C.I."/>
            <person name="Andrade P."/>
            <person name="Araujo P.M."/>
            <person name="Sabatino S."/>
            <person name="Gazda M.A."/>
            <person name="Afonso S."/>
            <person name="Lopes R.J."/>
            <person name="Corbo J.C."/>
            <person name="Carneiro M."/>
        </authorList>
    </citation>
    <scope>NUCLEOTIDE SEQUENCE [LARGE SCALE GENOMIC DNA]</scope>
    <source>
        <strain evidence="2">Red01</strain>
        <tissue evidence="2">Muscle</tissue>
    </source>
</reference>
<keyword evidence="3" id="KW-1185">Reference proteome</keyword>
<accession>A0A3L8RUS0</accession>
<feature type="region of interest" description="Disordered" evidence="1">
    <location>
        <begin position="1"/>
        <end position="33"/>
    </location>
</feature>
<feature type="compositionally biased region" description="Low complexity" evidence="1">
    <location>
        <begin position="19"/>
        <end position="33"/>
    </location>
</feature>
<gene>
    <name evidence="2" type="ORF">DV515_00015605</name>
</gene>
<protein>
    <submittedName>
        <fullName evidence="2">Uncharacterized protein</fullName>
    </submittedName>
</protein>
<organism evidence="2 3">
    <name type="scientific">Chloebia gouldiae</name>
    <name type="common">Gouldian finch</name>
    <name type="synonym">Erythrura gouldiae</name>
    <dbReference type="NCBI Taxonomy" id="44316"/>
    <lineage>
        <taxon>Eukaryota</taxon>
        <taxon>Metazoa</taxon>
        <taxon>Chordata</taxon>
        <taxon>Craniata</taxon>
        <taxon>Vertebrata</taxon>
        <taxon>Euteleostomi</taxon>
        <taxon>Archelosauria</taxon>
        <taxon>Archosauria</taxon>
        <taxon>Dinosauria</taxon>
        <taxon>Saurischia</taxon>
        <taxon>Theropoda</taxon>
        <taxon>Coelurosauria</taxon>
        <taxon>Aves</taxon>
        <taxon>Neognathae</taxon>
        <taxon>Neoaves</taxon>
        <taxon>Telluraves</taxon>
        <taxon>Australaves</taxon>
        <taxon>Passeriformes</taxon>
        <taxon>Passeroidea</taxon>
        <taxon>Passeridae</taxon>
        <taxon>Chloebia</taxon>
    </lineage>
</organism>
<comment type="caution">
    <text evidence="2">The sequence shown here is derived from an EMBL/GenBank/DDBJ whole genome shotgun (WGS) entry which is preliminary data.</text>
</comment>
<dbReference type="AlphaFoldDB" id="A0A3L8RUS0"/>
<sequence>MGIIPRGSSHDSLEQDLLPVPRYSSRTPTSTFPRTSWARSLRALQALPDYDLQRSTLRNDALLCCETQSHLKY</sequence>
<name>A0A3L8RUS0_CHLGU</name>